<dbReference type="Gene3D" id="3.40.630.30">
    <property type="match status" value="1"/>
</dbReference>
<accession>A0A5B7SUR9</accession>
<dbReference type="PANTHER" id="PTHR43877:SF2">
    <property type="entry name" value="AMINOALKYLPHOSPHONATE N-ACETYLTRANSFERASE-RELATED"/>
    <property type="match status" value="1"/>
</dbReference>
<feature type="domain" description="N-acetyltransferase" evidence="3">
    <location>
        <begin position="1"/>
        <end position="145"/>
    </location>
</feature>
<dbReference type="OrthoDB" id="9792929at2"/>
<protein>
    <submittedName>
        <fullName evidence="4">GNAT family N-acetyltransferase</fullName>
    </submittedName>
</protein>
<dbReference type="InterPro" id="IPR016181">
    <property type="entry name" value="Acyl_CoA_acyltransferase"/>
</dbReference>
<dbReference type="KEGG" id="asag:FGM00_09280"/>
<dbReference type="EMBL" id="CP040710">
    <property type="protein sequence ID" value="QCX02336.1"/>
    <property type="molecule type" value="Genomic_DNA"/>
</dbReference>
<evidence type="ECO:0000313" key="5">
    <source>
        <dbReference type="Proteomes" id="UP000310017"/>
    </source>
</evidence>
<evidence type="ECO:0000256" key="2">
    <source>
        <dbReference type="ARBA" id="ARBA00023315"/>
    </source>
</evidence>
<dbReference type="GO" id="GO:0016747">
    <property type="term" value="F:acyltransferase activity, transferring groups other than amino-acyl groups"/>
    <property type="evidence" value="ECO:0007669"/>
    <property type="project" value="InterPro"/>
</dbReference>
<organism evidence="4 5">
    <name type="scientific">Aggregatimonas sangjinii</name>
    <dbReference type="NCBI Taxonomy" id="2583587"/>
    <lineage>
        <taxon>Bacteria</taxon>
        <taxon>Pseudomonadati</taxon>
        <taxon>Bacteroidota</taxon>
        <taxon>Flavobacteriia</taxon>
        <taxon>Flavobacteriales</taxon>
        <taxon>Flavobacteriaceae</taxon>
        <taxon>Aggregatimonas</taxon>
    </lineage>
</organism>
<proteinExistence type="predicted"/>
<keyword evidence="5" id="KW-1185">Reference proteome</keyword>
<dbReference type="PROSITE" id="PS51186">
    <property type="entry name" value="GNAT"/>
    <property type="match status" value="1"/>
</dbReference>
<keyword evidence="2" id="KW-0012">Acyltransferase</keyword>
<dbReference type="SUPFAM" id="SSF55729">
    <property type="entry name" value="Acyl-CoA N-acyltransferases (Nat)"/>
    <property type="match status" value="1"/>
</dbReference>
<reference evidence="4 5" key="1">
    <citation type="submission" date="2019-05" db="EMBL/GenBank/DDBJ databases">
        <title>Genome sequencing of F202Z8.</title>
        <authorList>
            <person name="Kwon Y.M."/>
        </authorList>
    </citation>
    <scope>NUCLEOTIDE SEQUENCE [LARGE SCALE GENOMIC DNA]</scope>
    <source>
        <strain evidence="4 5">F202Z8</strain>
    </source>
</reference>
<dbReference type="InterPro" id="IPR050832">
    <property type="entry name" value="Bact_Acetyltransf"/>
</dbReference>
<dbReference type="InterPro" id="IPR000182">
    <property type="entry name" value="GNAT_dom"/>
</dbReference>
<dbReference type="AlphaFoldDB" id="A0A5B7SUR9"/>
<evidence type="ECO:0000259" key="3">
    <source>
        <dbReference type="PROSITE" id="PS51186"/>
    </source>
</evidence>
<keyword evidence="1 4" id="KW-0808">Transferase</keyword>
<name>A0A5B7SUR9_9FLAO</name>
<gene>
    <name evidence="4" type="ORF">FGM00_09280</name>
</gene>
<dbReference type="Proteomes" id="UP000310017">
    <property type="component" value="Chromosome"/>
</dbReference>
<evidence type="ECO:0000256" key="1">
    <source>
        <dbReference type="ARBA" id="ARBA00022679"/>
    </source>
</evidence>
<dbReference type="CDD" id="cd04301">
    <property type="entry name" value="NAT_SF"/>
    <property type="match status" value="1"/>
</dbReference>
<sequence length="145" mass="16801">MQIITATEKDIPLVAPLFDAYRIFYNQESDLAGAERFLKKRFANRESVIFLAMNEDEPIAFTQLYTTFSSVSMRPVLILNDLFVSPSHRKKGVGEALLKHAKEYCLQMKYKGLALETAIDNPAQQLYERLGWQKDTHCFHYFWSA</sequence>
<dbReference type="PANTHER" id="PTHR43877">
    <property type="entry name" value="AMINOALKYLPHOSPHONATE N-ACETYLTRANSFERASE-RELATED-RELATED"/>
    <property type="match status" value="1"/>
</dbReference>
<evidence type="ECO:0000313" key="4">
    <source>
        <dbReference type="EMBL" id="QCX02336.1"/>
    </source>
</evidence>
<dbReference type="Pfam" id="PF00583">
    <property type="entry name" value="Acetyltransf_1"/>
    <property type="match status" value="1"/>
</dbReference>